<feature type="binding site" evidence="5">
    <location>
        <position position="277"/>
    </location>
    <ligand>
        <name>Fe cation</name>
        <dbReference type="ChEBI" id="CHEBI:24875"/>
        <note>catalytic</note>
    </ligand>
</feature>
<comment type="cofactor">
    <cofactor evidence="5">
        <name>Fe(2+)</name>
        <dbReference type="ChEBI" id="CHEBI:29033"/>
    </cofactor>
    <text evidence="5">Binds 1 Fe(2+) ion per subunit.</text>
</comment>
<dbReference type="Pfam" id="PF03055">
    <property type="entry name" value="RPE65"/>
    <property type="match status" value="1"/>
</dbReference>
<comment type="similarity">
    <text evidence="1">Belongs to the carotenoid oxygenase family.</text>
</comment>
<keyword evidence="3 7" id="KW-0560">Oxidoreductase</keyword>
<dbReference type="PANTHER" id="PTHR10543:SF46">
    <property type="entry name" value="CAROTENOID CLEAVAGE DIOXYGENASE 4, CHLOROPLASTIC-RELATED"/>
    <property type="match status" value="1"/>
</dbReference>
<accession>A0AAE2BX54</accession>
<protein>
    <submittedName>
        <fullName evidence="7">Carotenoid cleavage dioxygenase 4, chloroplastic</fullName>
    </submittedName>
</protein>
<name>A0AAE2BX54_9LAMI</name>
<evidence type="ECO:0000256" key="5">
    <source>
        <dbReference type="PIRSR" id="PIRSR604294-1"/>
    </source>
</evidence>
<dbReference type="AlphaFoldDB" id="A0AAE2BX54"/>
<feature type="compositionally biased region" description="Basic residues" evidence="6">
    <location>
        <begin position="56"/>
        <end position="65"/>
    </location>
</feature>
<gene>
    <name evidence="7" type="ORF">Sango_1209200</name>
</gene>
<dbReference type="GO" id="GO:0016121">
    <property type="term" value="P:carotene catabolic process"/>
    <property type="evidence" value="ECO:0007669"/>
    <property type="project" value="TreeGrafter"/>
</dbReference>
<feature type="binding site" evidence="5">
    <location>
        <position position="572"/>
    </location>
    <ligand>
        <name>Fe cation</name>
        <dbReference type="ChEBI" id="CHEBI:24875"/>
        <note>catalytic</note>
    </ligand>
</feature>
<dbReference type="GO" id="GO:0046872">
    <property type="term" value="F:metal ion binding"/>
    <property type="evidence" value="ECO:0007669"/>
    <property type="project" value="UniProtKB-KW"/>
</dbReference>
<keyword evidence="2 5" id="KW-0479">Metal-binding</keyword>
<evidence type="ECO:0000256" key="6">
    <source>
        <dbReference type="SAM" id="MobiDB-lite"/>
    </source>
</evidence>
<evidence type="ECO:0000313" key="7">
    <source>
        <dbReference type="EMBL" id="KAK4401031.1"/>
    </source>
</evidence>
<evidence type="ECO:0000313" key="8">
    <source>
        <dbReference type="Proteomes" id="UP001289374"/>
    </source>
</evidence>
<keyword evidence="3 7" id="KW-0223">Dioxygenase</keyword>
<feature type="region of interest" description="Disordered" evidence="6">
    <location>
        <begin position="41"/>
        <end position="65"/>
    </location>
</feature>
<dbReference type="InterPro" id="IPR004294">
    <property type="entry name" value="Carotenoid_Oase"/>
</dbReference>
<keyword evidence="8" id="KW-1185">Reference proteome</keyword>
<organism evidence="7 8">
    <name type="scientific">Sesamum angolense</name>
    <dbReference type="NCBI Taxonomy" id="2727404"/>
    <lineage>
        <taxon>Eukaryota</taxon>
        <taxon>Viridiplantae</taxon>
        <taxon>Streptophyta</taxon>
        <taxon>Embryophyta</taxon>
        <taxon>Tracheophyta</taxon>
        <taxon>Spermatophyta</taxon>
        <taxon>Magnoliopsida</taxon>
        <taxon>eudicotyledons</taxon>
        <taxon>Gunneridae</taxon>
        <taxon>Pentapetalae</taxon>
        <taxon>asterids</taxon>
        <taxon>lamiids</taxon>
        <taxon>Lamiales</taxon>
        <taxon>Pedaliaceae</taxon>
        <taxon>Sesamum</taxon>
    </lineage>
</organism>
<evidence type="ECO:0000256" key="3">
    <source>
        <dbReference type="ARBA" id="ARBA00022964"/>
    </source>
</evidence>
<reference evidence="7" key="1">
    <citation type="submission" date="2020-06" db="EMBL/GenBank/DDBJ databases">
        <authorList>
            <person name="Li T."/>
            <person name="Hu X."/>
            <person name="Zhang T."/>
            <person name="Song X."/>
            <person name="Zhang H."/>
            <person name="Dai N."/>
            <person name="Sheng W."/>
            <person name="Hou X."/>
            <person name="Wei L."/>
        </authorList>
    </citation>
    <scope>NUCLEOTIDE SEQUENCE</scope>
    <source>
        <strain evidence="7">K16</strain>
        <tissue evidence="7">Leaf</tissue>
    </source>
</reference>
<evidence type="ECO:0000256" key="2">
    <source>
        <dbReference type="ARBA" id="ARBA00022723"/>
    </source>
</evidence>
<dbReference type="GO" id="GO:0010436">
    <property type="term" value="F:carotenoid dioxygenase activity"/>
    <property type="evidence" value="ECO:0007669"/>
    <property type="project" value="TreeGrafter"/>
</dbReference>
<sequence length="585" mass="64177">MDSLSSSFLQNYSLSPPFLTHSRPFLPLQCNTPIKGKAAAAASSSSPARTQLHTTKQSKTRQITPRKNHSNLLANLFKSLDGFICDFVDPPLRPSIDPKLVLSGNYAPVDELPPTVCEVEEGSLPPCLDGAYIRNGPNPQFIPRGPHHLFDGDGMLHSIRISKGKPTFCSRFVKTYKYNVEREIGSPVAINYFSAFTSLPASVARCAVYFGRVLSGQYDIRRGTGNANTSLAHFGGKLFALCESDLPYAIKLTSDGDIITLGRDEPFSKPLMSMTAHPKVDKETGEAFAFRPSIFRPFLTYFKINAEGIKLQEVPIFSMTEASLVHDFAITKNYAIFPDTQVVINPKEILKGKPPALVDAAKVPRLGIIPRNAEDESGMMWIEVPGLNLIHAAHAWEEDGGDTVVVVAPNLLPVENALERIDLVHSSMERIEINLRVKTVARRSVSGRSLDFAVINPAYVGKKTKYIYAGEGGRGSSRVGLAKIDLSLCTPNSDDCVVASRLYGPGCYGGEPFFVAREPNNPAAEEDDGYLVTYIHNENTEESKFLVMDAKSPNLEIVASVKLPQRVPYGFHGLFVSEDDLNKLQ</sequence>
<reference evidence="7" key="2">
    <citation type="journal article" date="2024" name="Plant">
        <title>Genomic evolution and insights into agronomic trait innovations of Sesamum species.</title>
        <authorList>
            <person name="Miao H."/>
            <person name="Wang L."/>
            <person name="Qu L."/>
            <person name="Liu H."/>
            <person name="Sun Y."/>
            <person name="Le M."/>
            <person name="Wang Q."/>
            <person name="Wei S."/>
            <person name="Zheng Y."/>
            <person name="Lin W."/>
            <person name="Duan Y."/>
            <person name="Cao H."/>
            <person name="Xiong S."/>
            <person name="Wang X."/>
            <person name="Wei L."/>
            <person name="Li C."/>
            <person name="Ma Q."/>
            <person name="Ju M."/>
            <person name="Zhao R."/>
            <person name="Li G."/>
            <person name="Mu C."/>
            <person name="Tian Q."/>
            <person name="Mei H."/>
            <person name="Zhang T."/>
            <person name="Gao T."/>
            <person name="Zhang H."/>
        </authorList>
    </citation>
    <scope>NUCLEOTIDE SEQUENCE</scope>
    <source>
        <strain evidence="7">K16</strain>
    </source>
</reference>
<dbReference type="GO" id="GO:0009570">
    <property type="term" value="C:chloroplast stroma"/>
    <property type="evidence" value="ECO:0007669"/>
    <property type="project" value="TreeGrafter"/>
</dbReference>
<proteinExistence type="inferred from homology"/>
<dbReference type="Proteomes" id="UP001289374">
    <property type="component" value="Unassembled WGS sequence"/>
</dbReference>
<feature type="binding site" evidence="5">
    <location>
        <position position="391"/>
    </location>
    <ligand>
        <name>Fe cation</name>
        <dbReference type="ChEBI" id="CHEBI:24875"/>
        <note>catalytic</note>
    </ligand>
</feature>
<evidence type="ECO:0000256" key="4">
    <source>
        <dbReference type="ARBA" id="ARBA00023004"/>
    </source>
</evidence>
<comment type="caution">
    <text evidence="7">The sequence shown here is derived from an EMBL/GenBank/DDBJ whole genome shotgun (WGS) entry which is preliminary data.</text>
</comment>
<dbReference type="PANTHER" id="PTHR10543">
    <property type="entry name" value="BETA-CAROTENE DIOXYGENASE"/>
    <property type="match status" value="1"/>
</dbReference>
<evidence type="ECO:0000256" key="1">
    <source>
        <dbReference type="ARBA" id="ARBA00006787"/>
    </source>
</evidence>
<feature type="binding site" evidence="5">
    <location>
        <position position="326"/>
    </location>
    <ligand>
        <name>Fe cation</name>
        <dbReference type="ChEBI" id="CHEBI:24875"/>
        <note>catalytic</note>
    </ligand>
</feature>
<keyword evidence="4 5" id="KW-0408">Iron</keyword>
<dbReference type="EMBL" id="JACGWL010000006">
    <property type="protein sequence ID" value="KAK4401031.1"/>
    <property type="molecule type" value="Genomic_DNA"/>
</dbReference>